<proteinExistence type="predicted"/>
<reference evidence="1 2" key="1">
    <citation type="submission" date="2020-06" db="EMBL/GenBank/DDBJ databases">
        <authorList>
            <person name="Li R."/>
            <person name="Bekaert M."/>
        </authorList>
    </citation>
    <scope>NUCLEOTIDE SEQUENCE [LARGE SCALE GENOMIC DNA]</scope>
    <source>
        <strain evidence="2">wild</strain>
    </source>
</reference>
<dbReference type="AlphaFoldDB" id="A0A6J8AJY8"/>
<keyword evidence="2" id="KW-1185">Reference proteome</keyword>
<dbReference type="OrthoDB" id="6188665at2759"/>
<dbReference type="Proteomes" id="UP000507470">
    <property type="component" value="Unassembled WGS sequence"/>
</dbReference>
<gene>
    <name evidence="1" type="ORF">MCOR_8547</name>
</gene>
<evidence type="ECO:0000313" key="2">
    <source>
        <dbReference type="Proteomes" id="UP000507470"/>
    </source>
</evidence>
<organism evidence="1 2">
    <name type="scientific">Mytilus coruscus</name>
    <name type="common">Sea mussel</name>
    <dbReference type="NCBI Taxonomy" id="42192"/>
    <lineage>
        <taxon>Eukaryota</taxon>
        <taxon>Metazoa</taxon>
        <taxon>Spiralia</taxon>
        <taxon>Lophotrochozoa</taxon>
        <taxon>Mollusca</taxon>
        <taxon>Bivalvia</taxon>
        <taxon>Autobranchia</taxon>
        <taxon>Pteriomorphia</taxon>
        <taxon>Mytilida</taxon>
        <taxon>Mytiloidea</taxon>
        <taxon>Mytilidae</taxon>
        <taxon>Mytilinae</taxon>
        <taxon>Mytilus</taxon>
    </lineage>
</organism>
<dbReference type="EMBL" id="CACVKT020001584">
    <property type="protein sequence ID" value="CAC5369322.1"/>
    <property type="molecule type" value="Genomic_DNA"/>
</dbReference>
<evidence type="ECO:0000313" key="1">
    <source>
        <dbReference type="EMBL" id="CAC5369322.1"/>
    </source>
</evidence>
<sequence>MASNVVFQQNVNKSGDTEFRVKFGRNKSLVYRKHDQFYYLDLYDNKFGKARFNGICLRLDEIDFLLSIRSDLDSLNTIFPAGKAAEESSPRIHQQEASNRVITYQPTTFAYPHPPVPLQPQAAAYKQTAAFVHPALYSFKQPPPSPPAGSQQIYQCQEAVPLRNYPQKRGLTSYSTDYDTEISSQQTVTPAVIDTGIKKK</sequence>
<protein>
    <submittedName>
        <fullName evidence="1">Uncharacterized protein</fullName>
    </submittedName>
</protein>
<accession>A0A6J8AJY8</accession>
<name>A0A6J8AJY8_MYTCO</name>